<dbReference type="InterPro" id="IPR012340">
    <property type="entry name" value="NA-bd_OB-fold"/>
</dbReference>
<dbReference type="EMBL" id="FNDD01000009">
    <property type="protein sequence ID" value="SDH15167.1"/>
    <property type="molecule type" value="Genomic_DNA"/>
</dbReference>
<gene>
    <name evidence="2" type="ORF">SAMN04488136_109108</name>
</gene>
<dbReference type="SUPFAM" id="SSF50249">
    <property type="entry name" value="Nucleic acid-binding proteins"/>
    <property type="match status" value="1"/>
</dbReference>
<dbReference type="Proteomes" id="UP000198854">
    <property type="component" value="Unassembled WGS sequence"/>
</dbReference>
<feature type="transmembrane region" description="Helical" evidence="1">
    <location>
        <begin position="71"/>
        <end position="90"/>
    </location>
</feature>
<accession>A0A1G8A2U8</accession>
<sequence>MDMIGTISEWDAEKGQGFITVSGQPKRIFFQLADVSRKGHSPKVDEYVRFHVTKDVYGSIRATDVETPTPFNFSSAIAVWFASVLCASVYLFEYSLIATVFYFLVSAITYAIYAFDKSAEQHGGWRIPLFSLYFLSLIGGWPGALLAQGFLYYRYHDDLFKVLLWFTALANFTLYCWTLSPHGNEQMYRFIGYVITLLK</sequence>
<evidence type="ECO:0000256" key="1">
    <source>
        <dbReference type="SAM" id="Phobius"/>
    </source>
</evidence>
<dbReference type="STRING" id="861298.SAMN04488136_109108"/>
<organism evidence="2 3">
    <name type="scientific">Vibrio xiamenensis</name>
    <dbReference type="NCBI Taxonomy" id="861298"/>
    <lineage>
        <taxon>Bacteria</taxon>
        <taxon>Pseudomonadati</taxon>
        <taxon>Pseudomonadota</taxon>
        <taxon>Gammaproteobacteria</taxon>
        <taxon>Vibrionales</taxon>
        <taxon>Vibrionaceae</taxon>
        <taxon>Vibrio</taxon>
    </lineage>
</organism>
<dbReference type="AlphaFoldDB" id="A0A1G8A2U8"/>
<keyword evidence="1" id="KW-1133">Transmembrane helix</keyword>
<dbReference type="Pfam" id="PF06961">
    <property type="entry name" value="DUF1294"/>
    <property type="match status" value="1"/>
</dbReference>
<feature type="transmembrane region" description="Helical" evidence="1">
    <location>
        <begin position="159"/>
        <end position="179"/>
    </location>
</feature>
<name>A0A1G8A2U8_9VIBR</name>
<feature type="transmembrane region" description="Helical" evidence="1">
    <location>
        <begin position="96"/>
        <end position="115"/>
    </location>
</feature>
<reference evidence="2 3" key="1">
    <citation type="submission" date="2016-10" db="EMBL/GenBank/DDBJ databases">
        <authorList>
            <person name="de Groot N.N."/>
        </authorList>
    </citation>
    <scope>NUCLEOTIDE SEQUENCE [LARGE SCALE GENOMIC DNA]</scope>
    <source>
        <strain evidence="2 3">CGMCC 1.10228</strain>
    </source>
</reference>
<protein>
    <submittedName>
        <fullName evidence="2">Uncharacterized membrane protein YsdA, DUF1294 family</fullName>
    </submittedName>
</protein>
<evidence type="ECO:0000313" key="3">
    <source>
        <dbReference type="Proteomes" id="UP000198854"/>
    </source>
</evidence>
<dbReference type="OrthoDB" id="72963at2"/>
<dbReference type="InterPro" id="IPR010718">
    <property type="entry name" value="DUF1294"/>
</dbReference>
<keyword evidence="3" id="KW-1185">Reference proteome</keyword>
<keyword evidence="1" id="KW-0472">Membrane</keyword>
<dbReference type="Gene3D" id="2.40.50.140">
    <property type="entry name" value="Nucleic acid-binding proteins"/>
    <property type="match status" value="1"/>
</dbReference>
<keyword evidence="1" id="KW-0812">Transmembrane</keyword>
<evidence type="ECO:0000313" key="2">
    <source>
        <dbReference type="EMBL" id="SDH15167.1"/>
    </source>
</evidence>
<proteinExistence type="predicted"/>
<feature type="transmembrane region" description="Helical" evidence="1">
    <location>
        <begin position="127"/>
        <end position="153"/>
    </location>
</feature>
<dbReference type="RefSeq" id="WP_093272763.1">
    <property type="nucleotide sequence ID" value="NZ_FNDD01000009.1"/>
</dbReference>